<dbReference type="EMBL" id="CP058554">
    <property type="protein sequence ID" value="QMV72984.1"/>
    <property type="molecule type" value="Genomic_DNA"/>
</dbReference>
<dbReference type="Gene3D" id="1.10.150.20">
    <property type="entry name" value="5' to 3' exonuclease, C-terminal subdomain"/>
    <property type="match status" value="1"/>
</dbReference>
<name>A0A7G5EG59_9BURK</name>
<organism evidence="1 2">
    <name type="scientific">Comamonas piscis</name>
    <dbReference type="NCBI Taxonomy" id="1562974"/>
    <lineage>
        <taxon>Bacteria</taxon>
        <taxon>Pseudomonadati</taxon>
        <taxon>Pseudomonadota</taxon>
        <taxon>Betaproteobacteria</taxon>
        <taxon>Burkholderiales</taxon>
        <taxon>Comamonadaceae</taxon>
        <taxon>Comamonas</taxon>
    </lineage>
</organism>
<evidence type="ECO:0000313" key="2">
    <source>
        <dbReference type="Proteomes" id="UP000515240"/>
    </source>
</evidence>
<dbReference type="KEGG" id="cpis:HS961_09105"/>
<reference evidence="1 2" key="1">
    <citation type="journal article" date="2020" name="G3 (Bethesda)">
        <title>CeMbio - The Caenorhabditis elegans Microbiome Resource.</title>
        <authorList>
            <person name="Dirksen P."/>
            <person name="Assie A."/>
            <person name="Zimmermann J."/>
            <person name="Zhang F."/>
            <person name="Tietje A.M."/>
            <person name="Marsh S.A."/>
            <person name="Felix M.A."/>
            <person name="Shapira M."/>
            <person name="Kaleta C."/>
            <person name="Schulenburg H."/>
            <person name="Samuel B."/>
        </authorList>
    </citation>
    <scope>NUCLEOTIDE SEQUENCE [LARGE SCALE GENOMIC DNA]</scope>
    <source>
        <strain evidence="1 2">BIGb0172</strain>
    </source>
</reference>
<dbReference type="RefSeq" id="WP_182327390.1">
    <property type="nucleotide sequence ID" value="NZ_CP058554.1"/>
</dbReference>
<dbReference type="SUPFAM" id="SSF47789">
    <property type="entry name" value="C-terminal domain of RNA polymerase alpha subunit"/>
    <property type="match status" value="1"/>
</dbReference>
<gene>
    <name evidence="1" type="ORF">HS961_09105</name>
</gene>
<accession>A0A7G5EG59</accession>
<dbReference type="Pfam" id="PF14520">
    <property type="entry name" value="HHH_5"/>
    <property type="match status" value="1"/>
</dbReference>
<dbReference type="AlphaFoldDB" id="A0A7G5EG59"/>
<protein>
    <submittedName>
        <fullName evidence="1">Helix-hairpin-helix domain-containing protein</fullName>
    </submittedName>
</protein>
<evidence type="ECO:0000313" key="1">
    <source>
        <dbReference type="EMBL" id="QMV72984.1"/>
    </source>
</evidence>
<sequence>MKTVLLRNGIRTVEEVRRAYPDQLLKMRGMGMLRFRDIERSLFPGESFTPAMPRTPVRQIKGSSLNGVLSPATVQALARGGITTVEQLRAMNPKQLMKIDGFGVHKLREIERVFFAGERREP</sequence>
<proteinExistence type="predicted"/>
<keyword evidence="2" id="KW-1185">Reference proteome</keyword>
<dbReference type="Proteomes" id="UP000515240">
    <property type="component" value="Chromosome"/>
</dbReference>